<dbReference type="InterPro" id="IPR047057">
    <property type="entry name" value="MerR_fam"/>
</dbReference>
<dbReference type="STRING" id="142588.SAMN04488559_104117"/>
<dbReference type="EMBL" id="FOHA01000004">
    <property type="protein sequence ID" value="SER73194.1"/>
    <property type="molecule type" value="Genomic_DNA"/>
</dbReference>
<dbReference type="Proteomes" id="UP000198948">
    <property type="component" value="Unassembled WGS sequence"/>
</dbReference>
<dbReference type="PANTHER" id="PTHR30204">
    <property type="entry name" value="REDOX-CYCLING DRUG-SENSING TRANSCRIPTIONAL ACTIVATOR SOXR"/>
    <property type="match status" value="1"/>
</dbReference>
<sequence>MKKTIKETAKRLNLRESTLRYYDKMHLLSPRREANGYRIYEEIDLLTLKYILVMKYGEFQIEEIQLVLSAMSNIPTAECIHKTEKLLALKKATFKEKIHYYQHMLHLIEEIPEMNAIDAETESKIDDYVEKIYASISLEGEE</sequence>
<dbReference type="PROSITE" id="PS50937">
    <property type="entry name" value="HTH_MERR_2"/>
    <property type="match status" value="1"/>
</dbReference>
<evidence type="ECO:0000256" key="1">
    <source>
        <dbReference type="ARBA" id="ARBA00023125"/>
    </source>
</evidence>
<organism evidence="3 4">
    <name type="scientific">Isobaculum melis</name>
    <dbReference type="NCBI Taxonomy" id="142588"/>
    <lineage>
        <taxon>Bacteria</taxon>
        <taxon>Bacillati</taxon>
        <taxon>Bacillota</taxon>
        <taxon>Bacilli</taxon>
        <taxon>Lactobacillales</taxon>
        <taxon>Carnobacteriaceae</taxon>
        <taxon>Isobaculum</taxon>
    </lineage>
</organism>
<evidence type="ECO:0000313" key="3">
    <source>
        <dbReference type="EMBL" id="SER73194.1"/>
    </source>
</evidence>
<dbReference type="PANTHER" id="PTHR30204:SF97">
    <property type="entry name" value="MERR FAMILY REGULATORY PROTEIN"/>
    <property type="match status" value="1"/>
</dbReference>
<dbReference type="RefSeq" id="WP_092650935.1">
    <property type="nucleotide sequence ID" value="NZ_FOHA01000004.1"/>
</dbReference>
<dbReference type="Pfam" id="PF13411">
    <property type="entry name" value="MerR_1"/>
    <property type="match status" value="1"/>
</dbReference>
<dbReference type="OrthoDB" id="9811174at2"/>
<dbReference type="CDD" id="cd00592">
    <property type="entry name" value="HTH_MerR-like"/>
    <property type="match status" value="1"/>
</dbReference>
<proteinExistence type="predicted"/>
<dbReference type="InterPro" id="IPR009061">
    <property type="entry name" value="DNA-bd_dom_put_sf"/>
</dbReference>
<dbReference type="InterPro" id="IPR000551">
    <property type="entry name" value="MerR-type_HTH_dom"/>
</dbReference>
<feature type="domain" description="HTH merR-type" evidence="2">
    <location>
        <begin position="1"/>
        <end position="70"/>
    </location>
</feature>
<dbReference type="SUPFAM" id="SSF46955">
    <property type="entry name" value="Putative DNA-binding domain"/>
    <property type="match status" value="1"/>
</dbReference>
<dbReference type="GO" id="GO:0003677">
    <property type="term" value="F:DNA binding"/>
    <property type="evidence" value="ECO:0007669"/>
    <property type="project" value="UniProtKB-KW"/>
</dbReference>
<evidence type="ECO:0000259" key="2">
    <source>
        <dbReference type="PROSITE" id="PS50937"/>
    </source>
</evidence>
<dbReference type="GO" id="GO:0003700">
    <property type="term" value="F:DNA-binding transcription factor activity"/>
    <property type="evidence" value="ECO:0007669"/>
    <property type="project" value="InterPro"/>
</dbReference>
<keyword evidence="1 3" id="KW-0238">DNA-binding</keyword>
<evidence type="ECO:0000313" key="4">
    <source>
        <dbReference type="Proteomes" id="UP000198948"/>
    </source>
</evidence>
<protein>
    <submittedName>
        <fullName evidence="3">DNA-binding transcriptional regulator, MerR family</fullName>
    </submittedName>
</protein>
<gene>
    <name evidence="3" type="ORF">SAMN04488559_104117</name>
</gene>
<name>A0A1H9RKK3_9LACT</name>
<reference evidence="3 4" key="1">
    <citation type="submission" date="2016-10" db="EMBL/GenBank/DDBJ databases">
        <authorList>
            <person name="de Groot N.N."/>
        </authorList>
    </citation>
    <scope>NUCLEOTIDE SEQUENCE [LARGE SCALE GENOMIC DNA]</scope>
    <source>
        <strain evidence="3 4">DSM 13760</strain>
    </source>
</reference>
<dbReference type="SMART" id="SM00422">
    <property type="entry name" value="HTH_MERR"/>
    <property type="match status" value="1"/>
</dbReference>
<dbReference type="AlphaFoldDB" id="A0A1H9RKK3"/>
<keyword evidence="4" id="KW-1185">Reference proteome</keyword>
<dbReference type="Gene3D" id="1.10.1660.10">
    <property type="match status" value="1"/>
</dbReference>
<accession>A0A1H9RKK3</accession>